<keyword evidence="3" id="KW-1003">Cell membrane</keyword>
<feature type="transmembrane region" description="Helical" evidence="8">
    <location>
        <begin position="399"/>
        <end position="418"/>
    </location>
</feature>
<evidence type="ECO:0000256" key="4">
    <source>
        <dbReference type="ARBA" id="ARBA00022692"/>
    </source>
</evidence>
<feature type="compositionally biased region" description="Basic and acidic residues" evidence="7">
    <location>
        <begin position="302"/>
        <end position="311"/>
    </location>
</feature>
<evidence type="ECO:0000256" key="5">
    <source>
        <dbReference type="ARBA" id="ARBA00022989"/>
    </source>
</evidence>
<protein>
    <recommendedName>
        <fullName evidence="9">Citrate transporter-like domain-containing protein</fullName>
    </recommendedName>
</protein>
<dbReference type="PANTHER" id="PTHR43302:SF15">
    <property type="entry name" value="SILICON EFFLUX TRANSPORTER LSI2"/>
    <property type="match status" value="1"/>
</dbReference>
<dbReference type="Pfam" id="PF03600">
    <property type="entry name" value="CitMHS"/>
    <property type="match status" value="1"/>
</dbReference>
<evidence type="ECO:0000256" key="2">
    <source>
        <dbReference type="ARBA" id="ARBA00022448"/>
    </source>
</evidence>
<feature type="transmembrane region" description="Helical" evidence="8">
    <location>
        <begin position="180"/>
        <end position="204"/>
    </location>
</feature>
<keyword evidence="5 8" id="KW-1133">Transmembrane helix</keyword>
<reference evidence="10 11" key="1">
    <citation type="journal article" date="2023" name="Hortic Res">
        <title>The complete reference genome for grapevine (Vitis vinifera L.) genetics and breeding.</title>
        <authorList>
            <person name="Shi X."/>
            <person name="Cao S."/>
            <person name="Wang X."/>
            <person name="Huang S."/>
            <person name="Wang Y."/>
            <person name="Liu Z."/>
            <person name="Liu W."/>
            <person name="Leng X."/>
            <person name="Peng Y."/>
            <person name="Wang N."/>
            <person name="Wang Y."/>
            <person name="Ma Z."/>
            <person name="Xu X."/>
            <person name="Zhang F."/>
            <person name="Xue H."/>
            <person name="Zhong H."/>
            <person name="Wang Y."/>
            <person name="Zhang K."/>
            <person name="Velt A."/>
            <person name="Avia K."/>
            <person name="Holtgrawe D."/>
            <person name="Grimplet J."/>
            <person name="Matus J.T."/>
            <person name="Ware D."/>
            <person name="Wu X."/>
            <person name="Wang H."/>
            <person name="Liu C."/>
            <person name="Fang Y."/>
            <person name="Rustenholz C."/>
            <person name="Cheng Z."/>
            <person name="Xiao H."/>
            <person name="Zhou Y."/>
        </authorList>
    </citation>
    <scope>NUCLEOTIDE SEQUENCE [LARGE SCALE GENOMIC DNA]</scope>
    <source>
        <strain evidence="11">cv. Pinot noir / PN40024</strain>
        <tissue evidence="10">Leaf</tissue>
    </source>
</reference>
<evidence type="ECO:0000259" key="9">
    <source>
        <dbReference type="Pfam" id="PF03600"/>
    </source>
</evidence>
<evidence type="ECO:0000256" key="1">
    <source>
        <dbReference type="ARBA" id="ARBA00004651"/>
    </source>
</evidence>
<evidence type="ECO:0000256" key="7">
    <source>
        <dbReference type="SAM" id="MobiDB-lite"/>
    </source>
</evidence>
<keyword evidence="2" id="KW-0813">Transport</keyword>
<feature type="transmembrane region" description="Helical" evidence="8">
    <location>
        <begin position="529"/>
        <end position="547"/>
    </location>
</feature>
<accession>A0ABY9DHR9</accession>
<feature type="region of interest" description="Disordered" evidence="7">
    <location>
        <begin position="282"/>
        <end position="311"/>
    </location>
</feature>
<dbReference type="EMBL" id="CP126663">
    <property type="protein sequence ID" value="WKA07268.1"/>
    <property type="molecule type" value="Genomic_DNA"/>
</dbReference>
<evidence type="ECO:0000256" key="3">
    <source>
        <dbReference type="ARBA" id="ARBA00022475"/>
    </source>
</evidence>
<organism evidence="10 11">
    <name type="scientific">Vitis vinifera</name>
    <name type="common">Grape</name>
    <dbReference type="NCBI Taxonomy" id="29760"/>
    <lineage>
        <taxon>Eukaryota</taxon>
        <taxon>Viridiplantae</taxon>
        <taxon>Streptophyta</taxon>
        <taxon>Embryophyta</taxon>
        <taxon>Tracheophyta</taxon>
        <taxon>Spermatophyta</taxon>
        <taxon>Magnoliopsida</taxon>
        <taxon>eudicotyledons</taxon>
        <taxon>Gunneridae</taxon>
        <taxon>Pentapetalae</taxon>
        <taxon>rosids</taxon>
        <taxon>Vitales</taxon>
        <taxon>Vitaceae</taxon>
        <taxon>Viteae</taxon>
        <taxon>Vitis</taxon>
    </lineage>
</organism>
<feature type="transmembrane region" description="Helical" evidence="8">
    <location>
        <begin position="60"/>
        <end position="79"/>
    </location>
</feature>
<dbReference type="PANTHER" id="PTHR43302">
    <property type="entry name" value="TRANSPORTER ARSB-RELATED"/>
    <property type="match status" value="1"/>
</dbReference>
<feature type="transmembrane region" description="Helical" evidence="8">
    <location>
        <begin position="485"/>
        <end position="509"/>
    </location>
</feature>
<sequence>MAMAVSAKLVLGSIAFAIFWVLAVFPAVPFLPIGRTAGSLLGAMLMVSFRVITPDQAYDAIDLPILGLLFGTMVVSIYLERADMFKYLGKLLSWKSLGAKDLLCRICLISAISSSLFTNDTTCVVLTEFVLKIARQHNLPPHPFLLALASSANIGSSATPIGNPQNLVIALESKISFGDFVLGILPAMLVGVLVNALILLCMYWRLLSVQKDEEDATLEVVAEEDVNFHHFSPATMSHITSLDSHEWNSKAEIVNIDSQANVKGNIGHAETLRNRIRNENELHRTSSSGSVSSANSNGSKDLTSELHSQRRDENQNILSNGTASMDEPGDAVFMQSLDEKENPTTKWKRLLWKPCVYLVTIGMLISLLMGLNMSWTAIAAALALVVLDFKDARPSLEKVSYSLLIFFCGMFITVDGFNKTGIPSAVWDLMEPYAKIDHVSGIAVLAVVILVLSNVASNVPTVLLLGARVAASAAQISAAEEKKAWLILAWVSTVAGNLSLLGSAANLIVCEQARRAQHLGYTLSFWRHLKFGVPATLVVTAIGLTLIRG</sequence>
<comment type="subcellular location">
    <subcellularLocation>
        <location evidence="1">Cell membrane</location>
        <topology evidence="1">Multi-pass membrane protein</topology>
    </subcellularLocation>
</comment>
<feature type="compositionally biased region" description="Low complexity" evidence="7">
    <location>
        <begin position="286"/>
        <end position="299"/>
    </location>
</feature>
<feature type="transmembrane region" description="Helical" evidence="8">
    <location>
        <begin position="33"/>
        <end position="53"/>
    </location>
</feature>
<keyword evidence="11" id="KW-1185">Reference proteome</keyword>
<evidence type="ECO:0000256" key="6">
    <source>
        <dbReference type="ARBA" id="ARBA00023136"/>
    </source>
</evidence>
<feature type="transmembrane region" description="Helical" evidence="8">
    <location>
        <begin position="356"/>
        <end position="387"/>
    </location>
</feature>
<gene>
    <name evidence="10" type="ORF">VitviT2T_025116</name>
</gene>
<keyword evidence="6 8" id="KW-0472">Membrane</keyword>
<evidence type="ECO:0000313" key="10">
    <source>
        <dbReference type="EMBL" id="WKA07268.1"/>
    </source>
</evidence>
<evidence type="ECO:0000256" key="8">
    <source>
        <dbReference type="SAM" id="Phobius"/>
    </source>
</evidence>
<dbReference type="Proteomes" id="UP001227230">
    <property type="component" value="Chromosome 16"/>
</dbReference>
<dbReference type="InterPro" id="IPR004680">
    <property type="entry name" value="Cit_transptr-like_dom"/>
</dbReference>
<feature type="domain" description="Citrate transporter-like" evidence="9">
    <location>
        <begin position="27"/>
        <end position="495"/>
    </location>
</feature>
<name>A0ABY9DHR9_VITVI</name>
<feature type="transmembrane region" description="Helical" evidence="8">
    <location>
        <begin position="439"/>
        <end position="465"/>
    </location>
</feature>
<keyword evidence="4 8" id="KW-0812">Transmembrane</keyword>
<proteinExistence type="predicted"/>
<dbReference type="CDD" id="cd01117">
    <property type="entry name" value="YbiR_permease"/>
    <property type="match status" value="1"/>
</dbReference>
<evidence type="ECO:0000313" key="11">
    <source>
        <dbReference type="Proteomes" id="UP001227230"/>
    </source>
</evidence>